<evidence type="ECO:0000313" key="6">
    <source>
        <dbReference type="EMBL" id="MCE7006890.1"/>
    </source>
</evidence>
<comment type="similarity">
    <text evidence="1">Belongs to the LysR transcriptional regulatory family.</text>
</comment>
<dbReference type="InterPro" id="IPR000847">
    <property type="entry name" value="LysR_HTH_N"/>
</dbReference>
<reference evidence="6 7" key="1">
    <citation type="submission" date="2021-12" db="EMBL/GenBank/DDBJ databases">
        <title>Genome sequence of Kibdelosporangium philippinense ATCC 49844.</title>
        <authorList>
            <person name="Fedorov E.A."/>
            <person name="Omeragic M."/>
            <person name="Shalygina K.F."/>
            <person name="Maclea K.S."/>
        </authorList>
    </citation>
    <scope>NUCLEOTIDE SEQUENCE [LARGE SCALE GENOMIC DNA]</scope>
    <source>
        <strain evidence="6 7">ATCC 49844</strain>
    </source>
</reference>
<keyword evidence="4" id="KW-0804">Transcription</keyword>
<dbReference type="InterPro" id="IPR036388">
    <property type="entry name" value="WH-like_DNA-bd_sf"/>
</dbReference>
<organism evidence="6 7">
    <name type="scientific">Kibdelosporangium philippinense</name>
    <dbReference type="NCBI Taxonomy" id="211113"/>
    <lineage>
        <taxon>Bacteria</taxon>
        <taxon>Bacillati</taxon>
        <taxon>Actinomycetota</taxon>
        <taxon>Actinomycetes</taxon>
        <taxon>Pseudonocardiales</taxon>
        <taxon>Pseudonocardiaceae</taxon>
        <taxon>Kibdelosporangium</taxon>
    </lineage>
</organism>
<evidence type="ECO:0000256" key="4">
    <source>
        <dbReference type="ARBA" id="ARBA00023163"/>
    </source>
</evidence>
<evidence type="ECO:0000256" key="2">
    <source>
        <dbReference type="ARBA" id="ARBA00023015"/>
    </source>
</evidence>
<dbReference type="Pfam" id="PF03466">
    <property type="entry name" value="LysR_substrate"/>
    <property type="match status" value="1"/>
</dbReference>
<dbReference type="SUPFAM" id="SSF53850">
    <property type="entry name" value="Periplasmic binding protein-like II"/>
    <property type="match status" value="1"/>
</dbReference>
<keyword evidence="7" id="KW-1185">Reference proteome</keyword>
<keyword evidence="2" id="KW-0805">Transcription regulation</keyword>
<evidence type="ECO:0000256" key="1">
    <source>
        <dbReference type="ARBA" id="ARBA00009437"/>
    </source>
</evidence>
<dbReference type="RefSeq" id="WP_233728312.1">
    <property type="nucleotide sequence ID" value="NZ_JAJVCN010000002.1"/>
</dbReference>
<evidence type="ECO:0000313" key="7">
    <source>
        <dbReference type="Proteomes" id="UP001521150"/>
    </source>
</evidence>
<dbReference type="EMBL" id="JAJVCN010000002">
    <property type="protein sequence ID" value="MCE7006890.1"/>
    <property type="molecule type" value="Genomic_DNA"/>
</dbReference>
<name>A0ABS8ZGI0_9PSEU</name>
<dbReference type="Pfam" id="PF00126">
    <property type="entry name" value="HTH_1"/>
    <property type="match status" value="1"/>
</dbReference>
<dbReference type="InterPro" id="IPR036390">
    <property type="entry name" value="WH_DNA-bd_sf"/>
</dbReference>
<sequence>MDLDLVLVRSFVVTAEELHLRQAADRLFITQQALAQRIQRLEDGVGLRLFRRTTQGVELTGAGQEFLSSARDLLAIAKQTAAKVLNRDMRPLRIDVVDERLSPLRLVHRLLAEEPGVPLKLTMHHALATALPNISAGSLDAAFGWVDGVTGPWPSGIKHRLIRLEPLAALIPKDHPLADRHTLHPKDLRSFGLWTPHYSDEWEHYLQEFSAAFDVALTISDTVASDSHFLAGLKRRQPLVCLGGVEVSSEYMTASRVIPLIEPTPVYPWSLAWRADDPHPLISRLLEFAEETAVDYVPGEHWLPPLTQG</sequence>
<dbReference type="Gene3D" id="3.40.190.10">
    <property type="entry name" value="Periplasmic binding protein-like II"/>
    <property type="match status" value="2"/>
</dbReference>
<accession>A0ABS8ZGI0</accession>
<comment type="caution">
    <text evidence="6">The sequence shown here is derived from an EMBL/GenBank/DDBJ whole genome shotgun (WGS) entry which is preliminary data.</text>
</comment>
<evidence type="ECO:0000259" key="5">
    <source>
        <dbReference type="PROSITE" id="PS50931"/>
    </source>
</evidence>
<proteinExistence type="inferred from homology"/>
<keyword evidence="3" id="KW-0238">DNA-binding</keyword>
<dbReference type="Proteomes" id="UP001521150">
    <property type="component" value="Unassembled WGS sequence"/>
</dbReference>
<protein>
    <submittedName>
        <fullName evidence="6">LysR family transcriptional regulator</fullName>
    </submittedName>
</protein>
<dbReference type="Gene3D" id="1.10.10.10">
    <property type="entry name" value="Winged helix-like DNA-binding domain superfamily/Winged helix DNA-binding domain"/>
    <property type="match status" value="1"/>
</dbReference>
<dbReference type="InterPro" id="IPR005119">
    <property type="entry name" value="LysR_subst-bd"/>
</dbReference>
<dbReference type="PANTHER" id="PTHR30346">
    <property type="entry name" value="TRANSCRIPTIONAL DUAL REGULATOR HCAR-RELATED"/>
    <property type="match status" value="1"/>
</dbReference>
<dbReference type="PRINTS" id="PR00039">
    <property type="entry name" value="HTHLYSR"/>
</dbReference>
<gene>
    <name evidence="6" type="ORF">LWC34_29285</name>
</gene>
<dbReference type="PROSITE" id="PS50931">
    <property type="entry name" value="HTH_LYSR"/>
    <property type="match status" value="1"/>
</dbReference>
<dbReference type="SUPFAM" id="SSF46785">
    <property type="entry name" value="Winged helix' DNA-binding domain"/>
    <property type="match status" value="1"/>
</dbReference>
<dbReference type="PANTHER" id="PTHR30346:SF0">
    <property type="entry name" value="HCA OPERON TRANSCRIPTIONAL ACTIVATOR HCAR"/>
    <property type="match status" value="1"/>
</dbReference>
<evidence type="ECO:0000256" key="3">
    <source>
        <dbReference type="ARBA" id="ARBA00023125"/>
    </source>
</evidence>
<feature type="domain" description="HTH lysR-type" evidence="5">
    <location>
        <begin position="1"/>
        <end position="60"/>
    </location>
</feature>